<evidence type="ECO:0000313" key="10">
    <source>
        <dbReference type="Proteomes" id="UP001152964"/>
    </source>
</evidence>
<dbReference type="PANTHER" id="PTHR13286">
    <property type="entry name" value="SAP30"/>
    <property type="match status" value="1"/>
</dbReference>
<protein>
    <recommendedName>
        <fullName evidence="8">Histone deacetylase complex subunit SAP30 Sin3 binding domain-containing protein</fullName>
    </recommendedName>
</protein>
<dbReference type="EMBL" id="OX291503">
    <property type="protein sequence ID" value="CAI1653555.1"/>
    <property type="molecule type" value="Genomic_DNA"/>
</dbReference>
<evidence type="ECO:0000259" key="8">
    <source>
        <dbReference type="Pfam" id="PF13867"/>
    </source>
</evidence>
<evidence type="ECO:0000256" key="7">
    <source>
        <dbReference type="SAM" id="MobiDB-lite"/>
    </source>
</evidence>
<dbReference type="PANTHER" id="PTHR13286:SF6">
    <property type="entry name" value="HISTONE DEACETYLASE COMPLEX SUBUNIT SAP30L-RELATED"/>
    <property type="match status" value="1"/>
</dbReference>
<evidence type="ECO:0000256" key="6">
    <source>
        <dbReference type="ARBA" id="ARBA00023242"/>
    </source>
</evidence>
<feature type="region of interest" description="Disordered" evidence="7">
    <location>
        <begin position="45"/>
        <end position="103"/>
    </location>
</feature>
<keyword evidence="4" id="KW-0805">Transcription regulation</keyword>
<dbReference type="InterPro" id="IPR024145">
    <property type="entry name" value="His_deAcase_SAP30/SAP30L"/>
</dbReference>
<feature type="domain" description="Histone deacetylase complex subunit SAP30 Sin3 binding" evidence="8">
    <location>
        <begin position="188"/>
        <end position="221"/>
    </location>
</feature>
<proteinExistence type="inferred from homology"/>
<accession>A0ABN8VFM4</accession>
<organism evidence="9 10">
    <name type="scientific">Saccharomyces eubayanus</name>
    <name type="common">Yeast</name>
    <dbReference type="NCBI Taxonomy" id="1080349"/>
    <lineage>
        <taxon>Eukaryota</taxon>
        <taxon>Fungi</taxon>
        <taxon>Dikarya</taxon>
        <taxon>Ascomycota</taxon>
        <taxon>Saccharomycotina</taxon>
        <taxon>Saccharomycetes</taxon>
        <taxon>Saccharomycetales</taxon>
        <taxon>Saccharomycetaceae</taxon>
        <taxon>Saccharomyces</taxon>
    </lineage>
</organism>
<keyword evidence="3" id="KW-0678">Repressor</keyword>
<dbReference type="Gene3D" id="6.10.160.20">
    <property type="match status" value="1"/>
</dbReference>
<dbReference type="InterPro" id="IPR025718">
    <property type="entry name" value="SAP30_Sin3-bd"/>
</dbReference>
<gene>
    <name evidence="9" type="primary">U6500M03930</name>
    <name evidence="9" type="ORF">SEUBUCD650_0M03930</name>
</gene>
<dbReference type="InterPro" id="IPR038291">
    <property type="entry name" value="SAP30_C_sf"/>
</dbReference>
<reference evidence="9" key="1">
    <citation type="submission" date="2022-08" db="EMBL/GenBank/DDBJ databases">
        <authorList>
            <person name="Byrne P K."/>
        </authorList>
    </citation>
    <scope>NUCLEOTIDE SEQUENCE</scope>
    <source>
        <strain evidence="9">UCD650</strain>
    </source>
</reference>
<comment type="subcellular location">
    <subcellularLocation>
        <location evidence="1">Nucleus</location>
    </subcellularLocation>
</comment>
<dbReference type="Pfam" id="PF13867">
    <property type="entry name" value="SAP30_Sin3_bdg"/>
    <property type="match status" value="1"/>
</dbReference>
<evidence type="ECO:0000256" key="2">
    <source>
        <dbReference type="ARBA" id="ARBA00006283"/>
    </source>
</evidence>
<keyword evidence="5" id="KW-0804">Transcription</keyword>
<keyword evidence="10" id="KW-1185">Reference proteome</keyword>
<sequence>MIVWYTVKCNSFSCLAFSKGQAQHKTTMARPINGNSEVESRGRVLQGGGYANNNNINNNGNNNNNGNGNGNGNGNNNNNNSNNNNSNNGNGPGANGRANGKQRLTAAQQQYIKNLIETHITNNHADLRPTSHPVDFEEYTDAFLRKYKDHFQLDVPDNLTLQGYLLGSKLGAKTYSYKRNTQGQHDARIHKKDLANVVRRHFDEHSIKETDCIPQFIYKVKNQKKKFKMEFRG</sequence>
<dbReference type="Proteomes" id="UP001152964">
    <property type="component" value="Chromosome 13"/>
</dbReference>
<evidence type="ECO:0000313" key="9">
    <source>
        <dbReference type="EMBL" id="CAI1653555.1"/>
    </source>
</evidence>
<evidence type="ECO:0000256" key="3">
    <source>
        <dbReference type="ARBA" id="ARBA00022491"/>
    </source>
</evidence>
<evidence type="ECO:0000256" key="1">
    <source>
        <dbReference type="ARBA" id="ARBA00004123"/>
    </source>
</evidence>
<keyword evidence="6" id="KW-0539">Nucleus</keyword>
<feature type="region of interest" description="Disordered" evidence="7">
    <location>
        <begin position="20"/>
        <end position="39"/>
    </location>
</feature>
<evidence type="ECO:0000256" key="4">
    <source>
        <dbReference type="ARBA" id="ARBA00023015"/>
    </source>
</evidence>
<name>A0ABN8VFM4_SACEU</name>
<evidence type="ECO:0000256" key="5">
    <source>
        <dbReference type="ARBA" id="ARBA00023163"/>
    </source>
</evidence>
<comment type="similarity">
    <text evidence="2">Belongs to the SAP30 family.</text>
</comment>
<feature type="compositionally biased region" description="Low complexity" evidence="7">
    <location>
        <begin position="74"/>
        <end position="99"/>
    </location>
</feature>
<feature type="compositionally biased region" description="Low complexity" evidence="7">
    <location>
        <begin position="51"/>
        <end position="66"/>
    </location>
</feature>